<evidence type="ECO:0000313" key="2">
    <source>
        <dbReference type="Proteomes" id="UP000466514"/>
    </source>
</evidence>
<dbReference type="InterPro" id="IPR004378">
    <property type="entry name" value="F420H2_quin_Rdtase"/>
</dbReference>
<dbReference type="InterPro" id="IPR012349">
    <property type="entry name" value="Split_barrel_FMN-bd"/>
</dbReference>
<dbReference type="NCBIfam" id="TIGR00026">
    <property type="entry name" value="hi_GC_TIGR00026"/>
    <property type="match status" value="1"/>
</dbReference>
<reference evidence="1 2" key="1">
    <citation type="journal article" date="2019" name="Emerg. Microbes Infect.">
        <title>Comprehensive subspecies identification of 175 nontuberculous mycobacteria species based on 7547 genomic profiles.</title>
        <authorList>
            <person name="Matsumoto Y."/>
            <person name="Kinjo T."/>
            <person name="Motooka D."/>
            <person name="Nabeya D."/>
            <person name="Jung N."/>
            <person name="Uechi K."/>
            <person name="Horii T."/>
            <person name="Iida T."/>
            <person name="Fujita J."/>
            <person name="Nakamura S."/>
        </authorList>
    </citation>
    <scope>NUCLEOTIDE SEQUENCE [LARGE SCALE GENOMIC DNA]</scope>
    <source>
        <strain evidence="1 2">JCM 13323</strain>
    </source>
</reference>
<organism evidence="1 2">
    <name type="scientific">Mycolicibacterium psychrotolerans</name>
    <dbReference type="NCBI Taxonomy" id="216929"/>
    <lineage>
        <taxon>Bacteria</taxon>
        <taxon>Bacillati</taxon>
        <taxon>Actinomycetota</taxon>
        <taxon>Actinomycetes</taxon>
        <taxon>Mycobacteriales</taxon>
        <taxon>Mycobacteriaceae</taxon>
        <taxon>Mycolicibacterium</taxon>
    </lineage>
</organism>
<sequence length="142" mass="15759">MPAITEPARDAIRQFNKYVLNPAMLLVAGRRHWYAAVIHHTGRRTGRSYTTPVVAERTPGGVIIPLPYGTGVDWLRNARAAGRATMTVHGESFDVVDPKLIDAATASTQLSARRRRAFQRFGIDHFAAFTAATHTDEDNHEH</sequence>
<gene>
    <name evidence="1" type="ORF">MPSYJ_53130</name>
</gene>
<dbReference type="RefSeq" id="WP_163726937.1">
    <property type="nucleotide sequence ID" value="NZ_AP022574.1"/>
</dbReference>
<dbReference type="AlphaFoldDB" id="A0A7I7MJ45"/>
<proteinExistence type="predicted"/>
<dbReference type="EMBL" id="AP022574">
    <property type="protein sequence ID" value="BBX71852.1"/>
    <property type="molecule type" value="Genomic_DNA"/>
</dbReference>
<evidence type="ECO:0008006" key="3">
    <source>
        <dbReference type="Google" id="ProtNLM"/>
    </source>
</evidence>
<dbReference type="Proteomes" id="UP000466514">
    <property type="component" value="Chromosome"/>
</dbReference>
<dbReference type="KEGG" id="mpsc:MPSYJ_53130"/>
<dbReference type="Gene3D" id="2.30.110.10">
    <property type="entry name" value="Electron Transport, Fmn-binding Protein, Chain A"/>
    <property type="match status" value="1"/>
</dbReference>
<keyword evidence="2" id="KW-1185">Reference proteome</keyword>
<protein>
    <recommendedName>
        <fullName evidence="3">Nitroreductase</fullName>
    </recommendedName>
</protein>
<evidence type="ECO:0000313" key="1">
    <source>
        <dbReference type="EMBL" id="BBX71852.1"/>
    </source>
</evidence>
<accession>A0A7I7MJ45</accession>
<name>A0A7I7MJ45_9MYCO</name>
<dbReference type="GO" id="GO:0016491">
    <property type="term" value="F:oxidoreductase activity"/>
    <property type="evidence" value="ECO:0007669"/>
    <property type="project" value="InterPro"/>
</dbReference>